<dbReference type="SUPFAM" id="SSF48452">
    <property type="entry name" value="TPR-like"/>
    <property type="match status" value="1"/>
</dbReference>
<accession>A0A5D4H367</accession>
<keyword evidence="2" id="KW-0812">Transmembrane</keyword>
<organism evidence="3 4">
    <name type="scientific">Sphingobacterium phlebotomi</name>
    <dbReference type="NCBI Taxonomy" id="2605433"/>
    <lineage>
        <taxon>Bacteria</taxon>
        <taxon>Pseudomonadati</taxon>
        <taxon>Bacteroidota</taxon>
        <taxon>Sphingobacteriia</taxon>
        <taxon>Sphingobacteriales</taxon>
        <taxon>Sphingobacteriaceae</taxon>
        <taxon>Sphingobacterium</taxon>
    </lineage>
</organism>
<dbReference type="InterPro" id="IPR011990">
    <property type="entry name" value="TPR-like_helical_dom_sf"/>
</dbReference>
<sequence length="251" mass="29141">MTDKYQDLIDDYLRDRLSEEQRREVERLAEADEDFRAELDFHRQTKSAFAKQKHDQLKKRLQSLSSETPKPLIAEHSTNRFGRLFWLVAATVLLICSIGFYMWSMRQSAKNPADLYMAYFEPYPNVVLPITRDEVQLDDRALAYSYYEQADYAKAYELFGSLSEDVHADDPEVLFYKGISALQLDLNGEATRLLNTYQSDGTAKLGRQAKWYEALAHLKQGDKKEAQKLLQSLADHQGYKQQEATSLLKEY</sequence>
<dbReference type="RefSeq" id="WP_148919902.1">
    <property type="nucleotide sequence ID" value="NZ_VTAV01000010.1"/>
</dbReference>
<evidence type="ECO:0000256" key="2">
    <source>
        <dbReference type="SAM" id="Phobius"/>
    </source>
</evidence>
<protein>
    <recommendedName>
        <fullName evidence="5">Tetratricopeptide repeat protein</fullName>
    </recommendedName>
</protein>
<proteinExistence type="predicted"/>
<dbReference type="EMBL" id="VTAV01000010">
    <property type="protein sequence ID" value="TYR35108.1"/>
    <property type="molecule type" value="Genomic_DNA"/>
</dbReference>
<keyword evidence="1" id="KW-0175">Coiled coil</keyword>
<keyword evidence="4" id="KW-1185">Reference proteome</keyword>
<keyword evidence="2" id="KW-1133">Transmembrane helix</keyword>
<feature type="transmembrane region" description="Helical" evidence="2">
    <location>
        <begin position="84"/>
        <end position="103"/>
    </location>
</feature>
<dbReference type="Gene3D" id="1.25.40.10">
    <property type="entry name" value="Tetratricopeptide repeat domain"/>
    <property type="match status" value="1"/>
</dbReference>
<keyword evidence="2" id="KW-0472">Membrane</keyword>
<gene>
    <name evidence="3" type="ORF">FXV77_14275</name>
</gene>
<name>A0A5D4H367_9SPHI</name>
<evidence type="ECO:0000313" key="3">
    <source>
        <dbReference type="EMBL" id="TYR35108.1"/>
    </source>
</evidence>
<reference evidence="3 4" key="1">
    <citation type="submission" date="2019-08" db="EMBL/GenBank/DDBJ databases">
        <title>Phlebobacter frassis gen. nov. sp. nov., a new member of family Sphingobacteriaceae isolated from sand fly rearing media.</title>
        <authorList>
            <person name="Kakumanu M.L."/>
            <person name="Marayati B.F."/>
            <person name="Wada-Katsumata A."/>
            <person name="Wasserberg G."/>
            <person name="Schal C."/>
            <person name="Apperson C.S."/>
            <person name="Ponnusamy L."/>
        </authorList>
    </citation>
    <scope>NUCLEOTIDE SEQUENCE [LARGE SCALE GENOMIC DNA]</scope>
    <source>
        <strain evidence="3 4">SSI9</strain>
    </source>
</reference>
<evidence type="ECO:0000256" key="1">
    <source>
        <dbReference type="SAM" id="Coils"/>
    </source>
</evidence>
<feature type="coiled-coil region" evidence="1">
    <location>
        <begin position="14"/>
        <end position="67"/>
    </location>
</feature>
<dbReference type="Proteomes" id="UP000322362">
    <property type="component" value="Unassembled WGS sequence"/>
</dbReference>
<comment type="caution">
    <text evidence="3">The sequence shown here is derived from an EMBL/GenBank/DDBJ whole genome shotgun (WGS) entry which is preliminary data.</text>
</comment>
<dbReference type="AlphaFoldDB" id="A0A5D4H367"/>
<evidence type="ECO:0000313" key="4">
    <source>
        <dbReference type="Proteomes" id="UP000322362"/>
    </source>
</evidence>
<evidence type="ECO:0008006" key="5">
    <source>
        <dbReference type="Google" id="ProtNLM"/>
    </source>
</evidence>